<dbReference type="SUPFAM" id="SSF55073">
    <property type="entry name" value="Nucleotide cyclase"/>
    <property type="match status" value="1"/>
</dbReference>
<feature type="transmembrane region" description="Helical" evidence="1">
    <location>
        <begin position="98"/>
        <end position="118"/>
    </location>
</feature>
<name>A0A1C1A5I8_9BACL</name>
<dbReference type="FunFam" id="3.30.70.270:FF:000001">
    <property type="entry name" value="Diguanylate cyclase domain protein"/>
    <property type="match status" value="1"/>
</dbReference>
<dbReference type="NCBIfam" id="TIGR00254">
    <property type="entry name" value="GGDEF"/>
    <property type="match status" value="1"/>
</dbReference>
<reference evidence="4" key="1">
    <citation type="submission" date="2016-05" db="EMBL/GenBank/DDBJ databases">
        <title>Paenibacillus oryzae. sp. nov., isolated from the rice root.</title>
        <authorList>
            <person name="Zhang J."/>
            <person name="Zhang X."/>
        </authorList>
    </citation>
    <scope>NUCLEOTIDE SEQUENCE [LARGE SCALE GENOMIC DNA]</scope>
    <source>
        <strain evidence="4">KCTC13222</strain>
    </source>
</reference>
<proteinExistence type="predicted"/>
<dbReference type="AlphaFoldDB" id="A0A1C1A5I8"/>
<evidence type="ECO:0000313" key="3">
    <source>
        <dbReference type="EMBL" id="OCT15824.1"/>
    </source>
</evidence>
<dbReference type="InterPro" id="IPR029787">
    <property type="entry name" value="Nucleotide_cyclase"/>
</dbReference>
<dbReference type="InterPro" id="IPR050469">
    <property type="entry name" value="Diguanylate_Cyclase"/>
</dbReference>
<protein>
    <recommendedName>
        <fullName evidence="2">GGDEF domain-containing protein</fullName>
    </recommendedName>
</protein>
<dbReference type="Pfam" id="PF00990">
    <property type="entry name" value="GGDEF"/>
    <property type="match status" value="1"/>
</dbReference>
<dbReference type="SMART" id="SM00267">
    <property type="entry name" value="GGDEF"/>
    <property type="match status" value="1"/>
</dbReference>
<dbReference type="Proteomes" id="UP000093309">
    <property type="component" value="Unassembled WGS sequence"/>
</dbReference>
<evidence type="ECO:0000256" key="1">
    <source>
        <dbReference type="SAM" id="Phobius"/>
    </source>
</evidence>
<feature type="transmembrane region" description="Helical" evidence="1">
    <location>
        <begin position="12"/>
        <end position="29"/>
    </location>
</feature>
<comment type="caution">
    <text evidence="3">The sequence shown here is derived from an EMBL/GenBank/DDBJ whole genome shotgun (WGS) entry which is preliminary data.</text>
</comment>
<dbReference type="Gene3D" id="3.30.70.270">
    <property type="match status" value="1"/>
</dbReference>
<dbReference type="InterPro" id="IPR043128">
    <property type="entry name" value="Rev_trsase/Diguanyl_cyclase"/>
</dbReference>
<dbReference type="PANTHER" id="PTHR45138">
    <property type="entry name" value="REGULATORY COMPONENTS OF SENSORY TRANSDUCTION SYSTEM"/>
    <property type="match status" value="1"/>
</dbReference>
<keyword evidence="1" id="KW-1133">Transmembrane helix</keyword>
<organism evidence="3 4">
    <name type="scientific">Paenibacillus pectinilyticus</name>
    <dbReference type="NCBI Taxonomy" id="512399"/>
    <lineage>
        <taxon>Bacteria</taxon>
        <taxon>Bacillati</taxon>
        <taxon>Bacillota</taxon>
        <taxon>Bacilli</taxon>
        <taxon>Bacillales</taxon>
        <taxon>Paenibacillaceae</taxon>
        <taxon>Paenibacillus</taxon>
    </lineage>
</organism>
<dbReference type="PROSITE" id="PS50887">
    <property type="entry name" value="GGDEF"/>
    <property type="match status" value="1"/>
</dbReference>
<keyword evidence="1" id="KW-0812">Transmembrane</keyword>
<feature type="transmembrane region" description="Helical" evidence="1">
    <location>
        <begin position="189"/>
        <end position="212"/>
    </location>
</feature>
<feature type="transmembrane region" description="Helical" evidence="1">
    <location>
        <begin position="156"/>
        <end position="177"/>
    </location>
</feature>
<keyword evidence="4" id="KW-1185">Reference proteome</keyword>
<gene>
    <name evidence="3" type="ORF">A8709_09345</name>
</gene>
<feature type="transmembrane region" description="Helical" evidence="1">
    <location>
        <begin position="124"/>
        <end position="144"/>
    </location>
</feature>
<keyword evidence="1" id="KW-0472">Membrane</keyword>
<evidence type="ECO:0000313" key="4">
    <source>
        <dbReference type="Proteomes" id="UP000093309"/>
    </source>
</evidence>
<feature type="domain" description="GGDEF" evidence="2">
    <location>
        <begin position="254"/>
        <end position="386"/>
    </location>
</feature>
<evidence type="ECO:0000259" key="2">
    <source>
        <dbReference type="PROSITE" id="PS50887"/>
    </source>
</evidence>
<accession>A0A1C1A5I8</accession>
<dbReference type="GO" id="GO:0052621">
    <property type="term" value="F:diguanylate cyclase activity"/>
    <property type="evidence" value="ECO:0007669"/>
    <property type="project" value="TreeGrafter"/>
</dbReference>
<sequence>MNLHLDMQTLLLTLIIGQLFTAVFIIAYWRQHKRESTIRYFFYAKCVQAASWLIFMLRGGESDTLTLSLVNSSLIIGYAFETFSVLRIQNTLDKLTRNLFIAFTLFSVIGFHGILLFYNEEKLRITFASIGMAFVLLIPVYKMIQNRALSTLTRFIGYFYLMILAVLMIRSIYSLFFDTLLSFYHTNGNLSLVLLAPYFVMIAGNTGFILLMKEQTDQALLRLANYDDLTGTLNRRTFISQTNQYITAYAKKKKPITLLLFDIDNFKSINDSFGHDVGDRVLVNLTTRLKEQLGADDLFARYGGDEFAIILPGMDETESSHFSERLRQTAEVSHVAGSKLSYTISLGVLSFIPDDRTHLEELYSTCDKALYQAKRNGRNGVFRGFVDRQARHD</sequence>
<dbReference type="EMBL" id="LYPC01000012">
    <property type="protein sequence ID" value="OCT15824.1"/>
    <property type="molecule type" value="Genomic_DNA"/>
</dbReference>
<dbReference type="InterPro" id="IPR000160">
    <property type="entry name" value="GGDEF_dom"/>
</dbReference>
<dbReference type="CDD" id="cd01949">
    <property type="entry name" value="GGDEF"/>
    <property type="match status" value="1"/>
</dbReference>
<dbReference type="PANTHER" id="PTHR45138:SF9">
    <property type="entry name" value="DIGUANYLATE CYCLASE DGCM-RELATED"/>
    <property type="match status" value="1"/>
</dbReference>
<feature type="transmembrane region" description="Helical" evidence="1">
    <location>
        <begin position="41"/>
        <end position="59"/>
    </location>
</feature>
<dbReference type="STRING" id="512399.A8709_09345"/>
<feature type="transmembrane region" description="Helical" evidence="1">
    <location>
        <begin position="65"/>
        <end position="86"/>
    </location>
</feature>